<evidence type="ECO:0000313" key="1">
    <source>
        <dbReference type="EMBL" id="KAG7100222.1"/>
    </source>
</evidence>
<organism evidence="1 2">
    <name type="scientific">Marasmius oreades</name>
    <name type="common">fairy-ring Marasmius</name>
    <dbReference type="NCBI Taxonomy" id="181124"/>
    <lineage>
        <taxon>Eukaryota</taxon>
        <taxon>Fungi</taxon>
        <taxon>Dikarya</taxon>
        <taxon>Basidiomycota</taxon>
        <taxon>Agaricomycotina</taxon>
        <taxon>Agaricomycetes</taxon>
        <taxon>Agaricomycetidae</taxon>
        <taxon>Agaricales</taxon>
        <taxon>Marasmiineae</taxon>
        <taxon>Marasmiaceae</taxon>
        <taxon>Marasmius</taxon>
    </lineage>
</organism>
<dbReference type="Proteomes" id="UP001049176">
    <property type="component" value="Chromosome 1"/>
</dbReference>
<protein>
    <submittedName>
        <fullName evidence="1">Uncharacterized protein</fullName>
    </submittedName>
</protein>
<accession>A0A9P7V4Z2</accession>
<comment type="caution">
    <text evidence="1">The sequence shown here is derived from an EMBL/GenBank/DDBJ whole genome shotgun (WGS) entry which is preliminary data.</text>
</comment>
<evidence type="ECO:0000313" key="2">
    <source>
        <dbReference type="Proteomes" id="UP001049176"/>
    </source>
</evidence>
<dbReference type="AlphaFoldDB" id="A0A9P7V4Z2"/>
<dbReference type="KEGG" id="more:E1B28_001997"/>
<proteinExistence type="predicted"/>
<dbReference type="GeneID" id="66071073"/>
<name>A0A9P7V4Z2_9AGAR</name>
<sequence>MTEDFKEFYAEAAAVQHVYADWERLWRRKYGENYGEVEGPINIPMLEMQMIGATTSFSLPFALADHTHAAAQPISSRSSLRSWAASIPASGGQQLLANCITTFVAPRFHNATTSGQS</sequence>
<keyword evidence="2" id="KW-1185">Reference proteome</keyword>
<dbReference type="EMBL" id="CM032181">
    <property type="protein sequence ID" value="KAG7100222.1"/>
    <property type="molecule type" value="Genomic_DNA"/>
</dbReference>
<dbReference type="RefSeq" id="XP_043016692.1">
    <property type="nucleotide sequence ID" value="XM_043147978.1"/>
</dbReference>
<reference evidence="1" key="1">
    <citation type="journal article" date="2021" name="Genome Biol. Evol.">
        <title>The assembled and annotated genome of the fairy-ring fungus Marasmius oreades.</title>
        <authorList>
            <person name="Hiltunen M."/>
            <person name="Ament-Velasquez S.L."/>
            <person name="Johannesson H."/>
        </authorList>
    </citation>
    <scope>NUCLEOTIDE SEQUENCE</scope>
    <source>
        <strain evidence="1">03SP1</strain>
    </source>
</reference>
<gene>
    <name evidence="1" type="ORF">E1B28_001997</name>
</gene>